<dbReference type="EMBL" id="SGWZ01000008">
    <property type="protein sequence ID" value="RZS63856.1"/>
    <property type="molecule type" value="Genomic_DNA"/>
</dbReference>
<dbReference type="RefSeq" id="WP_165390084.1">
    <property type="nucleotide sequence ID" value="NZ_CBCSEB010000013.1"/>
</dbReference>
<dbReference type="Proteomes" id="UP000292039">
    <property type="component" value="Unassembled WGS sequence"/>
</dbReference>
<name>A0A4Q7M768_9BURK</name>
<accession>A0A4Q7M768</accession>
<protein>
    <submittedName>
        <fullName evidence="1">Uncharacterized protein</fullName>
    </submittedName>
</protein>
<evidence type="ECO:0000313" key="2">
    <source>
        <dbReference type="Proteomes" id="UP000292039"/>
    </source>
</evidence>
<proteinExistence type="predicted"/>
<reference evidence="1 2" key="1">
    <citation type="submission" date="2019-02" db="EMBL/GenBank/DDBJ databases">
        <title>Genomic Encyclopedia of Type Strains, Phase IV (KMG-IV): sequencing the most valuable type-strain genomes for metagenomic binning, comparative biology and taxonomic classification.</title>
        <authorList>
            <person name="Goeker M."/>
        </authorList>
    </citation>
    <scope>NUCLEOTIDE SEQUENCE [LARGE SCALE GENOMIC DNA]</scope>
    <source>
        <strain evidence="1 2">DSM 16618</strain>
    </source>
</reference>
<sequence length="57" mass="6152">MSDFFKSRVSPALSLEDVGGGAHKRVDEIRELLELLQSRVPAFAGLTLVDHGMVAGQ</sequence>
<organism evidence="1 2">
    <name type="scientific">Kerstersia gyiorum</name>
    <dbReference type="NCBI Taxonomy" id="206506"/>
    <lineage>
        <taxon>Bacteria</taxon>
        <taxon>Pseudomonadati</taxon>
        <taxon>Pseudomonadota</taxon>
        <taxon>Betaproteobacteria</taxon>
        <taxon>Burkholderiales</taxon>
        <taxon>Alcaligenaceae</taxon>
        <taxon>Kerstersia</taxon>
    </lineage>
</organism>
<dbReference type="AlphaFoldDB" id="A0A4Q7M768"/>
<gene>
    <name evidence="1" type="ORF">EV679_3500</name>
</gene>
<evidence type="ECO:0000313" key="1">
    <source>
        <dbReference type="EMBL" id="RZS63856.1"/>
    </source>
</evidence>
<comment type="caution">
    <text evidence="1">The sequence shown here is derived from an EMBL/GenBank/DDBJ whole genome shotgun (WGS) entry which is preliminary data.</text>
</comment>